<keyword evidence="5" id="KW-1185">Reference proteome</keyword>
<accession>A0A9D4V9K2</accession>
<dbReference type="InterPro" id="IPR013272">
    <property type="entry name" value="Vps72/YL1_C"/>
</dbReference>
<feature type="region of interest" description="Disordered" evidence="2">
    <location>
        <begin position="30"/>
        <end position="94"/>
    </location>
</feature>
<feature type="domain" description="Vps72/YL1 C-terminal" evidence="3">
    <location>
        <begin position="264"/>
        <end position="293"/>
    </location>
</feature>
<evidence type="ECO:0000256" key="1">
    <source>
        <dbReference type="ARBA" id="ARBA00006832"/>
    </source>
</evidence>
<sequence>MLVHIRLNNLVDDEVDADEEFWGQDAFKEAADDAEYEAEEDVIDEFDSDFDEDEANAEEEAPEDVVERVKKKRLLPPGSKPSKTDKRKAATPKTKGLDIIEAAVAAAVHAKDEEPTAIQLPEPNQEGTDINENYTDLEGEKTVRKSTRTAVVIRQAEREALRAAMQATTIKPVKKKREGERRITQEDMLLEAAQTEILNQQHLEQMLAREEEVKQKAIVHKAVYSGPQIRFYSRDGENLLEFMGDVSEWQQLFEQPRQSQKRSHLCAVTGLPAKYLDPLTRLPYATIDAFKMIRERIAEDDIGERTPGKNLRSARSVSGRLCVRSSGRKARRSGLYSSPHGSNRMEARAASVKSFMSGVAQQTYDLEASPINSTVVNLSSRLLFHSNSPHQPTQSRALSDGSQDIELVENEPHSAYAPPSTYEAQSEARWVEIPPPKEGPSEDDYLLDDLTSLDFGPILAAQHDFTSQSRREYELDIGDPTSEGMFLPLDVLPMPPEFSSNVVL</sequence>
<dbReference type="EMBL" id="JABFUD020000003">
    <property type="protein sequence ID" value="KAI5082153.1"/>
    <property type="molecule type" value="Genomic_DNA"/>
</dbReference>
<evidence type="ECO:0000313" key="5">
    <source>
        <dbReference type="Proteomes" id="UP000886520"/>
    </source>
</evidence>
<dbReference type="OrthoDB" id="78296at2759"/>
<dbReference type="InterPro" id="IPR046757">
    <property type="entry name" value="YL1_N"/>
</dbReference>
<evidence type="ECO:0000256" key="2">
    <source>
        <dbReference type="SAM" id="MobiDB-lite"/>
    </source>
</evidence>
<gene>
    <name evidence="4" type="ORF">GOP47_0001896</name>
</gene>
<dbReference type="Proteomes" id="UP000886520">
    <property type="component" value="Chromosome 2"/>
</dbReference>
<dbReference type="PANTHER" id="PTHR13275">
    <property type="entry name" value="YL-1 PROTEIN TRANSCRIPTION FACTOR-LIKE 1"/>
    <property type="match status" value="1"/>
</dbReference>
<name>A0A9D4V9K2_ADICA</name>
<dbReference type="Pfam" id="PF08265">
    <property type="entry name" value="YL1_C"/>
    <property type="match status" value="1"/>
</dbReference>
<comment type="similarity">
    <text evidence="1">Belongs to the VPS72/YL1 family.</text>
</comment>
<evidence type="ECO:0000313" key="4">
    <source>
        <dbReference type="EMBL" id="KAI5082153.1"/>
    </source>
</evidence>
<comment type="caution">
    <text evidence="4">The sequence shown here is derived from an EMBL/GenBank/DDBJ whole genome shotgun (WGS) entry which is preliminary data.</text>
</comment>
<dbReference type="GO" id="GO:0005634">
    <property type="term" value="C:nucleus"/>
    <property type="evidence" value="ECO:0007669"/>
    <property type="project" value="TreeGrafter"/>
</dbReference>
<organism evidence="4 5">
    <name type="scientific">Adiantum capillus-veneris</name>
    <name type="common">Maidenhair fern</name>
    <dbReference type="NCBI Taxonomy" id="13818"/>
    <lineage>
        <taxon>Eukaryota</taxon>
        <taxon>Viridiplantae</taxon>
        <taxon>Streptophyta</taxon>
        <taxon>Embryophyta</taxon>
        <taxon>Tracheophyta</taxon>
        <taxon>Polypodiopsida</taxon>
        <taxon>Polypodiidae</taxon>
        <taxon>Polypodiales</taxon>
        <taxon>Pteridineae</taxon>
        <taxon>Pteridaceae</taxon>
        <taxon>Vittarioideae</taxon>
        <taxon>Adiantum</taxon>
    </lineage>
</organism>
<protein>
    <recommendedName>
        <fullName evidence="3">Vps72/YL1 C-terminal domain-containing protein</fullName>
    </recommendedName>
</protein>
<reference evidence="4" key="1">
    <citation type="submission" date="2021-01" db="EMBL/GenBank/DDBJ databases">
        <title>Adiantum capillus-veneris genome.</title>
        <authorList>
            <person name="Fang Y."/>
            <person name="Liao Q."/>
        </authorList>
    </citation>
    <scope>NUCLEOTIDE SEQUENCE</scope>
    <source>
        <strain evidence="4">H3</strain>
        <tissue evidence="4">Leaf</tissue>
    </source>
</reference>
<dbReference type="Pfam" id="PF05764">
    <property type="entry name" value="YL1"/>
    <property type="match status" value="1"/>
</dbReference>
<dbReference type="PANTHER" id="PTHR13275:SF4">
    <property type="entry name" value="VACUOLAR PROTEIN SORTING-ASSOCIATED PROTEIN 72 HOMOLOG"/>
    <property type="match status" value="1"/>
</dbReference>
<dbReference type="SMART" id="SM00993">
    <property type="entry name" value="YL1_C"/>
    <property type="match status" value="1"/>
</dbReference>
<feature type="compositionally biased region" description="Acidic residues" evidence="2">
    <location>
        <begin position="32"/>
        <end position="64"/>
    </location>
</feature>
<proteinExistence type="inferred from homology"/>
<dbReference type="AlphaFoldDB" id="A0A9D4V9K2"/>
<evidence type="ECO:0000259" key="3">
    <source>
        <dbReference type="SMART" id="SM00993"/>
    </source>
</evidence>